<dbReference type="PANTHER" id="PTHR33112">
    <property type="entry name" value="DOMAIN PROTEIN, PUTATIVE-RELATED"/>
    <property type="match status" value="1"/>
</dbReference>
<dbReference type="Proteomes" id="UP000250266">
    <property type="component" value="Unassembled WGS sequence"/>
</dbReference>
<organism evidence="2 3">
    <name type="scientific">Lepidopterella palustris CBS 459.81</name>
    <dbReference type="NCBI Taxonomy" id="1314670"/>
    <lineage>
        <taxon>Eukaryota</taxon>
        <taxon>Fungi</taxon>
        <taxon>Dikarya</taxon>
        <taxon>Ascomycota</taxon>
        <taxon>Pezizomycotina</taxon>
        <taxon>Dothideomycetes</taxon>
        <taxon>Pleosporomycetidae</taxon>
        <taxon>Mytilinidiales</taxon>
        <taxon>Argynnaceae</taxon>
        <taxon>Lepidopterella</taxon>
    </lineage>
</organism>
<reference evidence="2 3" key="1">
    <citation type="journal article" date="2016" name="Nat. Commun.">
        <title>Ectomycorrhizal ecology is imprinted in the genome of the dominant symbiotic fungus Cenococcum geophilum.</title>
        <authorList>
            <consortium name="DOE Joint Genome Institute"/>
            <person name="Peter M."/>
            <person name="Kohler A."/>
            <person name="Ohm R.A."/>
            <person name="Kuo A."/>
            <person name="Krutzmann J."/>
            <person name="Morin E."/>
            <person name="Arend M."/>
            <person name="Barry K.W."/>
            <person name="Binder M."/>
            <person name="Choi C."/>
            <person name="Clum A."/>
            <person name="Copeland A."/>
            <person name="Grisel N."/>
            <person name="Haridas S."/>
            <person name="Kipfer T."/>
            <person name="LaButti K."/>
            <person name="Lindquist E."/>
            <person name="Lipzen A."/>
            <person name="Maire R."/>
            <person name="Meier B."/>
            <person name="Mihaltcheva S."/>
            <person name="Molinier V."/>
            <person name="Murat C."/>
            <person name="Poggeler S."/>
            <person name="Quandt C.A."/>
            <person name="Sperisen C."/>
            <person name="Tritt A."/>
            <person name="Tisserant E."/>
            <person name="Crous P.W."/>
            <person name="Henrissat B."/>
            <person name="Nehls U."/>
            <person name="Egli S."/>
            <person name="Spatafora J.W."/>
            <person name="Grigoriev I.V."/>
            <person name="Martin F.M."/>
        </authorList>
    </citation>
    <scope>NUCLEOTIDE SEQUENCE [LARGE SCALE GENOMIC DNA]</scope>
    <source>
        <strain evidence="2 3">CBS 459.81</strain>
    </source>
</reference>
<dbReference type="AlphaFoldDB" id="A0A8E2E149"/>
<sequence length="309" mass="35109">LVIARRLGVRYLWIDSICIIQDSEEDWREQSASMARIYSNSYCNIAAAHAANGTYGCFISRDPDLVKPLAVDLNWGPRHGTYYAAQWLYWRQNVLETPLNQRAWVCQEQFPAPRNLYFGETQLYWEYCEVAASEQFPFELPPQIVTSSLKGITPHIDGARIRRELESILSWHVAEASRISIVMEDNREILIEILDVKVEAARTENPFGQVKSGFLRIRGSLAKTGVHIEESKSNRGSYRLFINGVRVGDALLDFNGEEKEPSTHRDMYYLPIRYNPGNENVAGSDTSILTPGISASFCGLQSVKRSRLL</sequence>
<evidence type="ECO:0000259" key="1">
    <source>
        <dbReference type="Pfam" id="PF06985"/>
    </source>
</evidence>
<dbReference type="OrthoDB" id="5362512at2759"/>
<dbReference type="PANTHER" id="PTHR33112:SF10">
    <property type="entry name" value="TOL"/>
    <property type="match status" value="1"/>
</dbReference>
<dbReference type="Pfam" id="PF06985">
    <property type="entry name" value="HET"/>
    <property type="match status" value="1"/>
</dbReference>
<protein>
    <recommendedName>
        <fullName evidence="1">Heterokaryon incompatibility domain-containing protein</fullName>
    </recommendedName>
</protein>
<evidence type="ECO:0000313" key="2">
    <source>
        <dbReference type="EMBL" id="OCK75466.1"/>
    </source>
</evidence>
<feature type="non-terminal residue" evidence="2">
    <location>
        <position position="309"/>
    </location>
</feature>
<evidence type="ECO:0000313" key="3">
    <source>
        <dbReference type="Proteomes" id="UP000250266"/>
    </source>
</evidence>
<name>A0A8E2E149_9PEZI</name>
<dbReference type="EMBL" id="KV745313">
    <property type="protein sequence ID" value="OCK75466.1"/>
    <property type="molecule type" value="Genomic_DNA"/>
</dbReference>
<dbReference type="InterPro" id="IPR010730">
    <property type="entry name" value="HET"/>
</dbReference>
<gene>
    <name evidence="2" type="ORF">K432DRAFT_465964</name>
</gene>
<accession>A0A8E2E149</accession>
<feature type="domain" description="Heterokaryon incompatibility" evidence="1">
    <location>
        <begin position="3"/>
        <end position="108"/>
    </location>
</feature>
<proteinExistence type="predicted"/>
<keyword evidence="3" id="KW-1185">Reference proteome</keyword>